<keyword evidence="4 7" id="KW-0812">Transmembrane</keyword>
<evidence type="ECO:0000256" key="3">
    <source>
        <dbReference type="ARBA" id="ARBA00022475"/>
    </source>
</evidence>
<keyword evidence="3" id="KW-1003">Cell membrane</keyword>
<dbReference type="Proteomes" id="UP000182569">
    <property type="component" value="Chromosome"/>
</dbReference>
<feature type="transmembrane region" description="Helical" evidence="7">
    <location>
        <begin position="153"/>
        <end position="172"/>
    </location>
</feature>
<sequence length="302" mass="33549">MKNKVAPHIMAIILMFIWSLSYLSIKVVSEEVSPVLSAFYRFVLAAIILFIILKVKFPEEKVLKRDKSKFALGGLFGVAIYFIFENYAVAFTSASNVAILIASIPVFTIFSQKIIFKEKLTYGKISGATLSLVGIIIIIASKERVSFLSKGNIGDLMALGAVFSWVIYNMVCSSFKGNYKVITITTYEIMWGSLFLSPSLLFSNLQIPSAKVILNLIFLSIFCSCVGYVVYVHCLKELGATIITTYINLQPIMSLIAAAVILNETITIWQVLGCVVIIVGVTLVSLDGRLNFRKRKKVYENL</sequence>
<dbReference type="InterPro" id="IPR000620">
    <property type="entry name" value="EamA_dom"/>
</dbReference>
<evidence type="ECO:0000256" key="7">
    <source>
        <dbReference type="SAM" id="Phobius"/>
    </source>
</evidence>
<feature type="transmembrane region" description="Helical" evidence="7">
    <location>
        <begin position="122"/>
        <end position="141"/>
    </location>
</feature>
<organism evidence="9 10">
    <name type="scientific">Clostridium estertheticum subsp. estertheticum</name>
    <dbReference type="NCBI Taxonomy" id="1552"/>
    <lineage>
        <taxon>Bacteria</taxon>
        <taxon>Bacillati</taxon>
        <taxon>Bacillota</taxon>
        <taxon>Clostridia</taxon>
        <taxon>Eubacteriales</taxon>
        <taxon>Clostridiaceae</taxon>
        <taxon>Clostridium</taxon>
    </lineage>
</organism>
<evidence type="ECO:0000256" key="6">
    <source>
        <dbReference type="ARBA" id="ARBA00023136"/>
    </source>
</evidence>
<evidence type="ECO:0000313" key="9">
    <source>
        <dbReference type="EMBL" id="APC41442.1"/>
    </source>
</evidence>
<name>A0A1J0GJ63_9CLOT</name>
<feature type="transmembrane region" description="Helical" evidence="7">
    <location>
        <begin position="212"/>
        <end position="231"/>
    </location>
</feature>
<dbReference type="SUPFAM" id="SSF103481">
    <property type="entry name" value="Multidrug resistance efflux transporter EmrE"/>
    <property type="match status" value="2"/>
</dbReference>
<dbReference type="InterPro" id="IPR037185">
    <property type="entry name" value="EmrE-like"/>
</dbReference>
<dbReference type="AlphaFoldDB" id="A0A1J0GJ63"/>
<proteinExistence type="inferred from homology"/>
<dbReference type="Gene3D" id="1.10.3730.20">
    <property type="match status" value="1"/>
</dbReference>
<protein>
    <recommendedName>
        <fullName evidence="8">EamA domain-containing protein</fullName>
    </recommendedName>
</protein>
<feature type="domain" description="EamA" evidence="8">
    <location>
        <begin position="153"/>
        <end position="285"/>
    </location>
</feature>
<accession>A0A1J0GJ63</accession>
<reference evidence="10" key="1">
    <citation type="journal article" date="2016" name="Front. Microbiol.">
        <title>Complete Genome Sequence of Clostridium estertheticum DSM 8809, a Microbe Identified in Spoiled Vacuum Packed Beef.</title>
        <authorList>
            <person name="Yu Z."/>
            <person name="Gunn L."/>
            <person name="Brennan E."/>
            <person name="Reid R."/>
            <person name="Wall P.G."/>
            <person name="Gaora O.P."/>
            <person name="Hurley D."/>
            <person name="Bolton D."/>
            <person name="Fanning S."/>
        </authorList>
    </citation>
    <scope>NUCLEOTIDE SEQUENCE [LARGE SCALE GENOMIC DNA]</scope>
    <source>
        <strain evidence="10">DSM 8809</strain>
    </source>
</reference>
<evidence type="ECO:0000259" key="8">
    <source>
        <dbReference type="Pfam" id="PF00892"/>
    </source>
</evidence>
<dbReference type="PANTHER" id="PTHR32322:SF18">
    <property type="entry name" value="S-ADENOSYLMETHIONINE_S-ADENOSYLHOMOCYSTEINE TRANSPORTER"/>
    <property type="match status" value="1"/>
</dbReference>
<feature type="transmembrane region" description="Helical" evidence="7">
    <location>
        <begin position="7"/>
        <end position="25"/>
    </location>
</feature>
<gene>
    <name evidence="9" type="ORF">A7L45_15840</name>
</gene>
<keyword evidence="6 7" id="KW-0472">Membrane</keyword>
<dbReference type="GO" id="GO:0005886">
    <property type="term" value="C:plasma membrane"/>
    <property type="evidence" value="ECO:0007669"/>
    <property type="project" value="UniProtKB-SubCell"/>
</dbReference>
<feature type="transmembrane region" description="Helical" evidence="7">
    <location>
        <begin position="268"/>
        <end position="286"/>
    </location>
</feature>
<dbReference type="EMBL" id="CP015756">
    <property type="protein sequence ID" value="APC41442.1"/>
    <property type="molecule type" value="Genomic_DNA"/>
</dbReference>
<comment type="similarity">
    <text evidence="2">Belongs to the EamA transporter family.</text>
</comment>
<feature type="domain" description="EamA" evidence="8">
    <location>
        <begin position="9"/>
        <end position="139"/>
    </location>
</feature>
<comment type="subcellular location">
    <subcellularLocation>
        <location evidence="1">Cell membrane</location>
        <topology evidence="1">Multi-pass membrane protein</topology>
    </subcellularLocation>
</comment>
<evidence type="ECO:0000256" key="1">
    <source>
        <dbReference type="ARBA" id="ARBA00004651"/>
    </source>
</evidence>
<feature type="transmembrane region" description="Helical" evidence="7">
    <location>
        <begin position="184"/>
        <end position="206"/>
    </location>
</feature>
<feature type="transmembrane region" description="Helical" evidence="7">
    <location>
        <begin position="238"/>
        <end position="262"/>
    </location>
</feature>
<dbReference type="OrthoDB" id="9805239at2"/>
<feature type="transmembrane region" description="Helical" evidence="7">
    <location>
        <begin position="37"/>
        <end position="55"/>
    </location>
</feature>
<dbReference type="KEGG" id="ceu:A7L45_15840"/>
<feature type="transmembrane region" description="Helical" evidence="7">
    <location>
        <begin position="67"/>
        <end position="84"/>
    </location>
</feature>
<evidence type="ECO:0000313" key="10">
    <source>
        <dbReference type="Proteomes" id="UP000182569"/>
    </source>
</evidence>
<dbReference type="Pfam" id="PF00892">
    <property type="entry name" value="EamA"/>
    <property type="match status" value="2"/>
</dbReference>
<keyword evidence="5 7" id="KW-1133">Transmembrane helix</keyword>
<feature type="transmembrane region" description="Helical" evidence="7">
    <location>
        <begin position="90"/>
        <end position="110"/>
    </location>
</feature>
<dbReference type="RefSeq" id="WP_071613736.1">
    <property type="nucleotide sequence ID" value="NZ_CP015756.1"/>
</dbReference>
<evidence type="ECO:0000256" key="4">
    <source>
        <dbReference type="ARBA" id="ARBA00022692"/>
    </source>
</evidence>
<dbReference type="PANTHER" id="PTHR32322">
    <property type="entry name" value="INNER MEMBRANE TRANSPORTER"/>
    <property type="match status" value="1"/>
</dbReference>
<keyword evidence="10" id="KW-1185">Reference proteome</keyword>
<dbReference type="InterPro" id="IPR050638">
    <property type="entry name" value="AA-Vitamin_Transporters"/>
</dbReference>
<evidence type="ECO:0000256" key="2">
    <source>
        <dbReference type="ARBA" id="ARBA00007362"/>
    </source>
</evidence>
<evidence type="ECO:0000256" key="5">
    <source>
        <dbReference type="ARBA" id="ARBA00022989"/>
    </source>
</evidence>